<proteinExistence type="predicted"/>
<dbReference type="CDD" id="cd15489">
    <property type="entry name" value="PHD_SF"/>
    <property type="match status" value="1"/>
</dbReference>
<dbReference type="AlphaFoldDB" id="A0ABD1DHH8"/>
<evidence type="ECO:0000259" key="2">
    <source>
        <dbReference type="Pfam" id="PF25298"/>
    </source>
</evidence>
<feature type="region of interest" description="Disordered" evidence="1">
    <location>
        <begin position="383"/>
        <end position="431"/>
    </location>
</feature>
<dbReference type="Proteomes" id="UP001562425">
    <property type="component" value="Unassembled WGS sequence"/>
</dbReference>
<comment type="caution">
    <text evidence="3">The sequence shown here is derived from an EMBL/GenBank/DDBJ whole genome shotgun (WGS) entry which is preliminary data.</text>
</comment>
<gene>
    <name evidence="3" type="ORF">pipiens_008415</name>
</gene>
<evidence type="ECO:0000313" key="3">
    <source>
        <dbReference type="EMBL" id="KAL1399161.1"/>
    </source>
</evidence>
<dbReference type="Pfam" id="PF25298">
    <property type="entry name" value="Baculo_FP_2nd"/>
    <property type="match status" value="1"/>
</dbReference>
<evidence type="ECO:0000256" key="1">
    <source>
        <dbReference type="SAM" id="MobiDB-lite"/>
    </source>
</evidence>
<evidence type="ECO:0000313" key="4">
    <source>
        <dbReference type="Proteomes" id="UP001562425"/>
    </source>
</evidence>
<protein>
    <recommendedName>
        <fullName evidence="2">FP protein C-terminal domain-containing protein</fullName>
    </recommendedName>
</protein>
<dbReference type="InterPro" id="IPR013083">
    <property type="entry name" value="Znf_RING/FYVE/PHD"/>
</dbReference>
<feature type="compositionally biased region" description="Basic and acidic residues" evidence="1">
    <location>
        <begin position="402"/>
        <end position="411"/>
    </location>
</feature>
<sequence length="431" mass="48740">MMIPLVYLGPHRPGILSLSFHDRRKDEGGLQTAQLHAKRKNQPKKTVLLGLVVAQDGSSVACRNIKNHHVHAENAIVCTICNRTEPNANKVLECMQCHQCHHFSCKKIVGNAVRKWKEKEYFCSATCKEIQVGRTHPDSPTVMSEVRKVLDAVHNMQEENAKTRNYLEKAINELEKSQEYLCSKFDKMNGDISKLSSNQRVLKKDVDYVHEENVSLKVAVEDLEIEVDRLKRSTIANNAIILGIPALQNEQLGDILNQICCALDHNLPGGAVLELSRLRDPRKEQKYPPIRVVFADVKYKEQLFEKKKSLGTLLTAKLGQSFHGVNTKVIIRDEMTSHGLALLREVRDVQEELKLQFVWPGRDGVVLTRKCQGAKIQKVRKRSDIRNLTQGKSTQLSSFDDTPPRPREKRPLSTSSPNASSIVEPTPKKVM</sequence>
<name>A0ABD1DHH8_CULPP</name>
<organism evidence="3 4">
    <name type="scientific">Culex pipiens pipiens</name>
    <name type="common">Northern house mosquito</name>
    <dbReference type="NCBI Taxonomy" id="38569"/>
    <lineage>
        <taxon>Eukaryota</taxon>
        <taxon>Metazoa</taxon>
        <taxon>Ecdysozoa</taxon>
        <taxon>Arthropoda</taxon>
        <taxon>Hexapoda</taxon>
        <taxon>Insecta</taxon>
        <taxon>Pterygota</taxon>
        <taxon>Neoptera</taxon>
        <taxon>Endopterygota</taxon>
        <taxon>Diptera</taxon>
        <taxon>Nematocera</taxon>
        <taxon>Culicoidea</taxon>
        <taxon>Culicidae</taxon>
        <taxon>Culicinae</taxon>
        <taxon>Culicini</taxon>
        <taxon>Culex</taxon>
        <taxon>Culex</taxon>
    </lineage>
</organism>
<accession>A0ABD1DHH8</accession>
<dbReference type="InterPro" id="IPR011011">
    <property type="entry name" value="Znf_FYVE_PHD"/>
</dbReference>
<feature type="compositionally biased region" description="Polar residues" evidence="1">
    <location>
        <begin position="412"/>
        <end position="423"/>
    </location>
</feature>
<reference evidence="3 4" key="1">
    <citation type="submission" date="2024-05" db="EMBL/GenBank/DDBJ databases">
        <title>Culex pipiens pipiens assembly and annotation.</title>
        <authorList>
            <person name="Alout H."/>
            <person name="Durand T."/>
        </authorList>
    </citation>
    <scope>NUCLEOTIDE SEQUENCE [LARGE SCALE GENOMIC DNA]</scope>
    <source>
        <strain evidence="3">HA-2024</strain>
        <tissue evidence="3">Whole body</tissue>
    </source>
</reference>
<keyword evidence="4" id="KW-1185">Reference proteome</keyword>
<dbReference type="InterPro" id="IPR057251">
    <property type="entry name" value="FP_C"/>
</dbReference>
<dbReference type="EMBL" id="JBEHCU010005638">
    <property type="protein sequence ID" value="KAL1399161.1"/>
    <property type="molecule type" value="Genomic_DNA"/>
</dbReference>
<dbReference type="Gene3D" id="3.30.40.10">
    <property type="entry name" value="Zinc/RING finger domain, C3HC4 (zinc finger)"/>
    <property type="match status" value="1"/>
</dbReference>
<feature type="domain" description="FP protein C-terminal" evidence="2">
    <location>
        <begin position="336"/>
        <end position="388"/>
    </location>
</feature>
<dbReference type="SUPFAM" id="SSF57903">
    <property type="entry name" value="FYVE/PHD zinc finger"/>
    <property type="match status" value="1"/>
</dbReference>
<feature type="compositionally biased region" description="Polar residues" evidence="1">
    <location>
        <begin position="386"/>
        <end position="400"/>
    </location>
</feature>